<name>A0A1A9ZDA1_GLOPL</name>
<dbReference type="Proteomes" id="UP000092445">
    <property type="component" value="Unassembled WGS sequence"/>
</dbReference>
<feature type="transmembrane region" description="Helical" evidence="1">
    <location>
        <begin position="22"/>
        <end position="42"/>
    </location>
</feature>
<reference evidence="2" key="2">
    <citation type="submission" date="2020-05" db="UniProtKB">
        <authorList>
            <consortium name="EnsemblMetazoa"/>
        </authorList>
    </citation>
    <scope>IDENTIFICATION</scope>
    <source>
        <strain evidence="2">IAEA</strain>
    </source>
</reference>
<reference evidence="3" key="1">
    <citation type="submission" date="2014-03" db="EMBL/GenBank/DDBJ databases">
        <authorList>
            <person name="Aksoy S."/>
            <person name="Warren W."/>
            <person name="Wilson R.K."/>
        </authorList>
    </citation>
    <scope>NUCLEOTIDE SEQUENCE [LARGE SCALE GENOMIC DNA]</scope>
    <source>
        <strain evidence="3">IAEA</strain>
    </source>
</reference>
<dbReference type="EnsemblMetazoa" id="GPAI011224-RA">
    <property type="protein sequence ID" value="GPAI011224-PA"/>
    <property type="gene ID" value="GPAI011224"/>
</dbReference>
<dbReference type="VEuPathDB" id="VectorBase:GPAI011224"/>
<sequence>MASVSDVDFGDSLFSGTSRADIVIVSYFNSINIIVLCILHAAMCPMYDFYAKLIESLQIWLSGLWHCLEWVSTCPTTSGVSTRGDIKVIGLGLLSDRPLYEFLALLVVPYAAYYQ</sequence>
<evidence type="ECO:0000313" key="2">
    <source>
        <dbReference type="EnsemblMetazoa" id="GPAI011224-PA"/>
    </source>
</evidence>
<accession>A0A1A9ZDA1</accession>
<protein>
    <submittedName>
        <fullName evidence="2">Uncharacterized protein</fullName>
    </submittedName>
</protein>
<keyword evidence="3" id="KW-1185">Reference proteome</keyword>
<proteinExistence type="predicted"/>
<evidence type="ECO:0000256" key="1">
    <source>
        <dbReference type="SAM" id="Phobius"/>
    </source>
</evidence>
<keyword evidence="1" id="KW-0812">Transmembrane</keyword>
<keyword evidence="1" id="KW-0472">Membrane</keyword>
<evidence type="ECO:0000313" key="3">
    <source>
        <dbReference type="Proteomes" id="UP000092445"/>
    </source>
</evidence>
<keyword evidence="1" id="KW-1133">Transmembrane helix</keyword>
<dbReference type="AlphaFoldDB" id="A0A1A9ZDA1"/>
<organism evidence="2 3">
    <name type="scientific">Glossina pallidipes</name>
    <name type="common">Tsetse fly</name>
    <dbReference type="NCBI Taxonomy" id="7398"/>
    <lineage>
        <taxon>Eukaryota</taxon>
        <taxon>Metazoa</taxon>
        <taxon>Ecdysozoa</taxon>
        <taxon>Arthropoda</taxon>
        <taxon>Hexapoda</taxon>
        <taxon>Insecta</taxon>
        <taxon>Pterygota</taxon>
        <taxon>Neoptera</taxon>
        <taxon>Endopterygota</taxon>
        <taxon>Diptera</taxon>
        <taxon>Brachycera</taxon>
        <taxon>Muscomorpha</taxon>
        <taxon>Hippoboscoidea</taxon>
        <taxon>Glossinidae</taxon>
        <taxon>Glossina</taxon>
    </lineage>
</organism>